<organism evidence="9 10">
    <name type="scientific">Paragemmobacter amnigenus</name>
    <dbReference type="NCBI Taxonomy" id="2852097"/>
    <lineage>
        <taxon>Bacteria</taxon>
        <taxon>Pseudomonadati</taxon>
        <taxon>Pseudomonadota</taxon>
        <taxon>Alphaproteobacteria</taxon>
        <taxon>Rhodobacterales</taxon>
        <taxon>Paracoccaceae</taxon>
        <taxon>Paragemmobacter</taxon>
    </lineage>
</organism>
<protein>
    <submittedName>
        <fullName evidence="9">M48 family metallopeptidase</fullName>
    </submittedName>
</protein>
<evidence type="ECO:0000313" key="9">
    <source>
        <dbReference type="EMBL" id="MBU9697185.1"/>
    </source>
</evidence>
<accession>A0ABS6J468</accession>
<comment type="cofactor">
    <cofactor evidence="6">
        <name>Zn(2+)</name>
        <dbReference type="ChEBI" id="CHEBI:29105"/>
    </cofactor>
    <text evidence="6">Binds 1 zinc ion per subunit.</text>
</comment>
<evidence type="ECO:0000256" key="3">
    <source>
        <dbReference type="ARBA" id="ARBA00022801"/>
    </source>
</evidence>
<feature type="transmembrane region" description="Helical" evidence="7">
    <location>
        <begin position="102"/>
        <end position="121"/>
    </location>
</feature>
<evidence type="ECO:0000313" key="10">
    <source>
        <dbReference type="Proteomes" id="UP000731907"/>
    </source>
</evidence>
<evidence type="ECO:0000256" key="2">
    <source>
        <dbReference type="ARBA" id="ARBA00022723"/>
    </source>
</evidence>
<dbReference type="PANTHER" id="PTHR22726:SF1">
    <property type="entry name" value="METALLOENDOPEPTIDASE OMA1, MITOCHONDRIAL"/>
    <property type="match status" value="1"/>
</dbReference>
<evidence type="ECO:0000256" key="1">
    <source>
        <dbReference type="ARBA" id="ARBA00022670"/>
    </source>
</evidence>
<dbReference type="EMBL" id="JAAATX020000003">
    <property type="protein sequence ID" value="MBU9697185.1"/>
    <property type="molecule type" value="Genomic_DNA"/>
</dbReference>
<keyword evidence="7" id="KW-1133">Transmembrane helix</keyword>
<feature type="domain" description="Peptidase M48" evidence="8">
    <location>
        <begin position="182"/>
        <end position="335"/>
    </location>
</feature>
<keyword evidence="10" id="KW-1185">Reference proteome</keyword>
<keyword evidence="7" id="KW-0472">Membrane</keyword>
<keyword evidence="4 6" id="KW-0862">Zinc</keyword>
<dbReference type="CDD" id="cd07332">
    <property type="entry name" value="M48C_Oma1_like"/>
    <property type="match status" value="1"/>
</dbReference>
<dbReference type="PANTHER" id="PTHR22726">
    <property type="entry name" value="METALLOENDOPEPTIDASE OMA1"/>
    <property type="match status" value="1"/>
</dbReference>
<keyword evidence="3 6" id="KW-0378">Hydrolase</keyword>
<evidence type="ECO:0000256" key="5">
    <source>
        <dbReference type="ARBA" id="ARBA00023049"/>
    </source>
</evidence>
<comment type="similarity">
    <text evidence="6">Belongs to the peptidase M48 family.</text>
</comment>
<keyword evidence="5 6" id="KW-0482">Metalloprotease</keyword>
<gene>
    <name evidence="9" type="ORF">GU927_004920</name>
</gene>
<dbReference type="Gene3D" id="3.30.2010.10">
    <property type="entry name" value="Metalloproteases ('zincins'), catalytic domain"/>
    <property type="match status" value="1"/>
</dbReference>
<evidence type="ECO:0000256" key="7">
    <source>
        <dbReference type="SAM" id="Phobius"/>
    </source>
</evidence>
<keyword evidence="1 6" id="KW-0645">Protease</keyword>
<dbReference type="RefSeq" id="WP_161761240.1">
    <property type="nucleotide sequence ID" value="NZ_JAAATX020000003.1"/>
</dbReference>
<comment type="caution">
    <text evidence="9">The sequence shown here is derived from an EMBL/GenBank/DDBJ whole genome shotgun (WGS) entry which is preliminary data.</text>
</comment>
<keyword evidence="2" id="KW-0479">Metal-binding</keyword>
<sequence>MLPAAEAAVWFDGQSARRQAVEAEVAPDGRALRFGREIWPLERLRRIEGEGLVLALMDEGGDELPHDPARLVLAEGALAGWVRANAPALSRRDVRRGTGRKIAVRVVLAVAALAAILFGFLPRISDVLAEQLPPEQEVAFGKAVVAQIEGLLGGEEPLACDGARGLAALEKMERRLTEGQGLAYDIELSVLDHDMLNAFAAPGGQIVIVRGLLDEAESAEEVAGVLAHEIGHVEARDPVRLAFRAAGSAGILALVFGDVTGGTVIGVLGDHILSASYTREAEAAADAFAFDLLARTGIGTGGLAAFFDRIEAMGGDVPEILSTHPASGSRAEAARGAGGAAGRPVLDEAEWLSLKRICD</sequence>
<keyword evidence="7" id="KW-0812">Transmembrane</keyword>
<proteinExistence type="inferred from homology"/>
<dbReference type="InterPro" id="IPR001915">
    <property type="entry name" value="Peptidase_M48"/>
</dbReference>
<dbReference type="Proteomes" id="UP000731907">
    <property type="component" value="Unassembled WGS sequence"/>
</dbReference>
<reference evidence="9 10" key="1">
    <citation type="submission" date="2021-06" db="EMBL/GenBank/DDBJ databases">
        <title>Rhodobacteraceae bacterium strain HSP-20.</title>
        <authorList>
            <person name="Chen W.-M."/>
        </authorList>
    </citation>
    <scope>NUCLEOTIDE SEQUENCE [LARGE SCALE GENOMIC DNA]</scope>
    <source>
        <strain evidence="9 10">HSP-20</strain>
    </source>
</reference>
<evidence type="ECO:0000256" key="4">
    <source>
        <dbReference type="ARBA" id="ARBA00022833"/>
    </source>
</evidence>
<name>A0ABS6J468_9RHOB</name>
<evidence type="ECO:0000259" key="8">
    <source>
        <dbReference type="Pfam" id="PF01435"/>
    </source>
</evidence>
<evidence type="ECO:0000256" key="6">
    <source>
        <dbReference type="RuleBase" id="RU003983"/>
    </source>
</evidence>
<dbReference type="InterPro" id="IPR051156">
    <property type="entry name" value="Mito/Outer_Membr_Metalloprot"/>
</dbReference>
<dbReference type="Pfam" id="PF01435">
    <property type="entry name" value="Peptidase_M48"/>
    <property type="match status" value="1"/>
</dbReference>